<dbReference type="PaxDb" id="39947-A0A0P0Y7Z4"/>
<dbReference type="Proteomes" id="UP000059680">
    <property type="component" value="Chromosome 12"/>
</dbReference>
<organism evidence="2 3">
    <name type="scientific">Oryza sativa subsp. japonica</name>
    <name type="common">Rice</name>
    <dbReference type="NCBI Taxonomy" id="39947"/>
    <lineage>
        <taxon>Eukaryota</taxon>
        <taxon>Viridiplantae</taxon>
        <taxon>Streptophyta</taxon>
        <taxon>Embryophyta</taxon>
        <taxon>Tracheophyta</taxon>
        <taxon>Spermatophyta</taxon>
        <taxon>Magnoliopsida</taxon>
        <taxon>Liliopsida</taxon>
        <taxon>Poales</taxon>
        <taxon>Poaceae</taxon>
        <taxon>BOP clade</taxon>
        <taxon>Oryzoideae</taxon>
        <taxon>Oryzeae</taxon>
        <taxon>Oryzinae</taxon>
        <taxon>Oryza</taxon>
        <taxon>Oryza sativa</taxon>
    </lineage>
</organism>
<feature type="region of interest" description="Disordered" evidence="1">
    <location>
        <begin position="37"/>
        <end position="57"/>
    </location>
</feature>
<name>A0A0P0Y7Z4_ORYSJ</name>
<reference evidence="2 3" key="2">
    <citation type="journal article" date="2013" name="Plant Cell Physiol.">
        <title>Rice Annotation Project Database (RAP-DB): an integrative and interactive database for rice genomics.</title>
        <authorList>
            <person name="Sakai H."/>
            <person name="Lee S.S."/>
            <person name="Tanaka T."/>
            <person name="Numa H."/>
            <person name="Kim J."/>
            <person name="Kawahara Y."/>
            <person name="Wakimoto H."/>
            <person name="Yang C.C."/>
            <person name="Iwamoto M."/>
            <person name="Abe T."/>
            <person name="Yamada Y."/>
            <person name="Muto A."/>
            <person name="Inokuchi H."/>
            <person name="Ikemura T."/>
            <person name="Matsumoto T."/>
            <person name="Sasaki T."/>
            <person name="Itoh T."/>
        </authorList>
    </citation>
    <scope>NUCLEOTIDE SEQUENCE [LARGE SCALE GENOMIC DNA]</scope>
    <source>
        <strain evidence="3">cv. Nipponbare</strain>
    </source>
</reference>
<reference evidence="3" key="1">
    <citation type="journal article" date="2005" name="Nature">
        <title>The map-based sequence of the rice genome.</title>
        <authorList>
            <consortium name="International rice genome sequencing project (IRGSP)"/>
            <person name="Matsumoto T."/>
            <person name="Wu J."/>
            <person name="Kanamori H."/>
            <person name="Katayose Y."/>
            <person name="Fujisawa M."/>
            <person name="Namiki N."/>
            <person name="Mizuno H."/>
            <person name="Yamamoto K."/>
            <person name="Antonio B.A."/>
            <person name="Baba T."/>
            <person name="Sakata K."/>
            <person name="Nagamura Y."/>
            <person name="Aoki H."/>
            <person name="Arikawa K."/>
            <person name="Arita K."/>
            <person name="Bito T."/>
            <person name="Chiden Y."/>
            <person name="Fujitsuka N."/>
            <person name="Fukunaka R."/>
            <person name="Hamada M."/>
            <person name="Harada C."/>
            <person name="Hayashi A."/>
            <person name="Hijishita S."/>
            <person name="Honda M."/>
            <person name="Hosokawa S."/>
            <person name="Ichikawa Y."/>
            <person name="Idonuma A."/>
            <person name="Iijima M."/>
            <person name="Ikeda M."/>
            <person name="Ikeno M."/>
            <person name="Ito K."/>
            <person name="Ito S."/>
            <person name="Ito T."/>
            <person name="Ito Y."/>
            <person name="Ito Y."/>
            <person name="Iwabuchi A."/>
            <person name="Kamiya K."/>
            <person name="Karasawa W."/>
            <person name="Kurita K."/>
            <person name="Katagiri S."/>
            <person name="Kikuta A."/>
            <person name="Kobayashi H."/>
            <person name="Kobayashi N."/>
            <person name="Machita K."/>
            <person name="Maehara T."/>
            <person name="Masukawa M."/>
            <person name="Mizubayashi T."/>
            <person name="Mukai Y."/>
            <person name="Nagasaki H."/>
            <person name="Nagata Y."/>
            <person name="Naito S."/>
            <person name="Nakashima M."/>
            <person name="Nakama Y."/>
            <person name="Nakamichi Y."/>
            <person name="Nakamura M."/>
            <person name="Meguro A."/>
            <person name="Negishi M."/>
            <person name="Ohta I."/>
            <person name="Ohta T."/>
            <person name="Okamoto M."/>
            <person name="Ono N."/>
            <person name="Saji S."/>
            <person name="Sakaguchi M."/>
            <person name="Sakai K."/>
            <person name="Shibata M."/>
            <person name="Shimokawa T."/>
            <person name="Song J."/>
            <person name="Takazaki Y."/>
            <person name="Terasawa K."/>
            <person name="Tsugane M."/>
            <person name="Tsuji K."/>
            <person name="Ueda S."/>
            <person name="Waki K."/>
            <person name="Yamagata H."/>
            <person name="Yamamoto M."/>
            <person name="Yamamoto S."/>
            <person name="Yamane H."/>
            <person name="Yoshiki S."/>
            <person name="Yoshihara R."/>
            <person name="Yukawa K."/>
            <person name="Zhong H."/>
            <person name="Yano M."/>
            <person name="Yuan Q."/>
            <person name="Ouyang S."/>
            <person name="Liu J."/>
            <person name="Jones K.M."/>
            <person name="Gansberger K."/>
            <person name="Moffat K."/>
            <person name="Hill J."/>
            <person name="Bera J."/>
            <person name="Fadrosh D."/>
            <person name="Jin S."/>
            <person name="Johri S."/>
            <person name="Kim M."/>
            <person name="Overton L."/>
            <person name="Reardon M."/>
            <person name="Tsitrin T."/>
            <person name="Vuong H."/>
            <person name="Weaver B."/>
            <person name="Ciecko A."/>
            <person name="Tallon L."/>
            <person name="Jackson J."/>
            <person name="Pai G."/>
            <person name="Aken S.V."/>
            <person name="Utterback T."/>
            <person name="Reidmuller S."/>
            <person name="Feldblyum T."/>
            <person name="Hsiao J."/>
            <person name="Zismann V."/>
            <person name="Iobst S."/>
            <person name="de Vazeille A.R."/>
            <person name="Buell C.R."/>
            <person name="Ying K."/>
            <person name="Li Y."/>
            <person name="Lu T."/>
            <person name="Huang Y."/>
            <person name="Zhao Q."/>
            <person name="Feng Q."/>
            <person name="Zhang L."/>
            <person name="Zhu J."/>
            <person name="Weng Q."/>
            <person name="Mu J."/>
            <person name="Lu Y."/>
            <person name="Fan D."/>
            <person name="Liu Y."/>
            <person name="Guan J."/>
            <person name="Zhang Y."/>
            <person name="Yu S."/>
            <person name="Liu X."/>
            <person name="Zhang Y."/>
            <person name="Hong G."/>
            <person name="Han B."/>
            <person name="Choisne N."/>
            <person name="Demange N."/>
            <person name="Orjeda G."/>
            <person name="Samain S."/>
            <person name="Cattolico L."/>
            <person name="Pelletier E."/>
            <person name="Couloux A."/>
            <person name="Segurens B."/>
            <person name="Wincker P."/>
            <person name="D'Hont A."/>
            <person name="Scarpelli C."/>
            <person name="Weissenbach J."/>
            <person name="Salanoubat M."/>
            <person name="Quetier F."/>
            <person name="Yu Y."/>
            <person name="Kim H.R."/>
            <person name="Rambo T."/>
            <person name="Currie J."/>
            <person name="Collura K."/>
            <person name="Luo M."/>
            <person name="Yang T."/>
            <person name="Ammiraju J.S.S."/>
            <person name="Engler F."/>
            <person name="Soderlund C."/>
            <person name="Wing R.A."/>
            <person name="Palmer L.E."/>
            <person name="de la Bastide M."/>
            <person name="Spiegel L."/>
            <person name="Nascimento L."/>
            <person name="Zutavern T."/>
            <person name="O'Shaughnessy A."/>
            <person name="Dike S."/>
            <person name="Dedhia N."/>
            <person name="Preston R."/>
            <person name="Balija V."/>
            <person name="McCombie W.R."/>
            <person name="Chow T."/>
            <person name="Chen H."/>
            <person name="Chung M."/>
            <person name="Chen C."/>
            <person name="Shaw J."/>
            <person name="Wu H."/>
            <person name="Hsiao K."/>
            <person name="Chao Y."/>
            <person name="Chu M."/>
            <person name="Cheng C."/>
            <person name="Hour A."/>
            <person name="Lee P."/>
            <person name="Lin S."/>
            <person name="Lin Y."/>
            <person name="Liou J."/>
            <person name="Liu S."/>
            <person name="Hsing Y."/>
            <person name="Raghuvanshi S."/>
            <person name="Mohanty A."/>
            <person name="Bharti A.K."/>
            <person name="Gaur A."/>
            <person name="Gupta V."/>
            <person name="Kumar D."/>
            <person name="Ravi V."/>
            <person name="Vij S."/>
            <person name="Kapur A."/>
            <person name="Khurana P."/>
            <person name="Khurana P."/>
            <person name="Khurana J.P."/>
            <person name="Tyagi A.K."/>
            <person name="Gaikwad K."/>
            <person name="Singh A."/>
            <person name="Dalal V."/>
            <person name="Srivastava S."/>
            <person name="Dixit A."/>
            <person name="Pal A.K."/>
            <person name="Ghazi I.A."/>
            <person name="Yadav M."/>
            <person name="Pandit A."/>
            <person name="Bhargava A."/>
            <person name="Sureshbabu K."/>
            <person name="Batra K."/>
            <person name="Sharma T.R."/>
            <person name="Mohapatra T."/>
            <person name="Singh N.K."/>
            <person name="Messing J."/>
            <person name="Nelson A.B."/>
            <person name="Fuks G."/>
            <person name="Kavchok S."/>
            <person name="Keizer G."/>
            <person name="Linton E."/>
            <person name="Llaca V."/>
            <person name="Song R."/>
            <person name="Tanyolac B."/>
            <person name="Young S."/>
            <person name="Ho-Il K."/>
            <person name="Hahn J.H."/>
            <person name="Sangsakoo G."/>
            <person name="Vanavichit A."/>
            <person name="de Mattos Luiz.A.T."/>
            <person name="Zimmer P.D."/>
            <person name="Malone G."/>
            <person name="Dellagostin O."/>
            <person name="de Oliveira A.C."/>
            <person name="Bevan M."/>
            <person name="Bancroft I."/>
            <person name="Minx P."/>
            <person name="Cordum H."/>
            <person name="Wilson R."/>
            <person name="Cheng Z."/>
            <person name="Jin W."/>
            <person name="Jiang J."/>
            <person name="Leong S.A."/>
            <person name="Iwama H."/>
            <person name="Gojobori T."/>
            <person name="Itoh T."/>
            <person name="Niimura Y."/>
            <person name="Fujii Y."/>
            <person name="Habara T."/>
            <person name="Sakai H."/>
            <person name="Sato Y."/>
            <person name="Wilson G."/>
            <person name="Kumar K."/>
            <person name="McCouch S."/>
            <person name="Juretic N."/>
            <person name="Hoen D."/>
            <person name="Wright S."/>
            <person name="Bruskiewich R."/>
            <person name="Bureau T."/>
            <person name="Miyao A."/>
            <person name="Hirochika H."/>
            <person name="Nishikawa T."/>
            <person name="Kadowaki K."/>
            <person name="Sugiura M."/>
            <person name="Burr B."/>
            <person name="Sasaki T."/>
        </authorList>
    </citation>
    <scope>NUCLEOTIDE SEQUENCE [LARGE SCALE GENOMIC DNA]</scope>
    <source>
        <strain evidence="3">cv. Nipponbare</strain>
    </source>
</reference>
<accession>A0A0P0Y7Z4</accession>
<gene>
    <name evidence="2" type="ordered locus">Os12g0210450</name>
    <name evidence="2" type="ORF">OSNPB_120210450</name>
</gene>
<evidence type="ECO:0000256" key="1">
    <source>
        <dbReference type="SAM" id="MobiDB-lite"/>
    </source>
</evidence>
<dbReference type="AlphaFoldDB" id="A0A0P0Y7Z4"/>
<keyword evidence="3" id="KW-1185">Reference proteome</keyword>
<evidence type="ECO:0000313" key="2">
    <source>
        <dbReference type="EMBL" id="BAT16318.1"/>
    </source>
</evidence>
<protein>
    <submittedName>
        <fullName evidence="2">Os12g0210450 protein</fullName>
    </submittedName>
</protein>
<evidence type="ECO:0000313" key="3">
    <source>
        <dbReference type="Proteomes" id="UP000059680"/>
    </source>
</evidence>
<feature type="non-terminal residue" evidence="2">
    <location>
        <position position="180"/>
    </location>
</feature>
<proteinExistence type="predicted"/>
<dbReference type="EMBL" id="AP014968">
    <property type="protein sequence ID" value="BAT16318.1"/>
    <property type="molecule type" value="Genomic_DNA"/>
</dbReference>
<dbReference type="InParanoid" id="A0A0P0Y7Z4"/>
<dbReference type="Gramene" id="Os12t0210450-00">
    <property type="protein sequence ID" value="Os12t0210450-00"/>
    <property type="gene ID" value="Os12g0210450"/>
</dbReference>
<reference evidence="2 3" key="3">
    <citation type="journal article" date="2013" name="Rice">
        <title>Improvement of the Oryza sativa Nipponbare reference genome using next generation sequence and optical map data.</title>
        <authorList>
            <person name="Kawahara Y."/>
            <person name="de la Bastide M."/>
            <person name="Hamilton J.P."/>
            <person name="Kanamori H."/>
            <person name="McCombie W.R."/>
            <person name="Ouyang S."/>
            <person name="Schwartz D.C."/>
            <person name="Tanaka T."/>
            <person name="Wu J."/>
            <person name="Zhou S."/>
            <person name="Childs K.L."/>
            <person name="Davidson R.M."/>
            <person name="Lin H."/>
            <person name="Quesada-Ocampo L."/>
            <person name="Vaillancourt B."/>
            <person name="Sakai H."/>
            <person name="Lee S.S."/>
            <person name="Kim J."/>
            <person name="Numa H."/>
            <person name="Itoh T."/>
            <person name="Buell C.R."/>
            <person name="Matsumoto T."/>
        </authorList>
    </citation>
    <scope>NUCLEOTIDE SEQUENCE [LARGE SCALE GENOMIC DNA]</scope>
    <source>
        <strain evidence="3">cv. Nipponbare</strain>
    </source>
</reference>
<feature type="non-terminal residue" evidence="2">
    <location>
        <position position="1"/>
    </location>
</feature>
<sequence length="180" mass="19221">SLGLHPHRRQPAAAILRRAVAAAAAIGVARRPASGVAHGVRRRRLGGGRTPSAGHLGDPLDLGDGLAHGGAVGAGLLDAAEGQVDVRLEAGERRGGPQRGVEELVEAVHVLAAVHRLLDLPDHVAAALQRLPRRDHLQQQHAEAVHVAPVRQLLRHVVLRVQVPLPRHIHTCHTDRKKKK</sequence>